<sequence>MSVGQANLGKIFRLGKVYDLGFHYIRNFPPHTAFRSMLFSLTPTRRRRRCDARRSGIATIEFAIVLPVLLTLTIGTIDVCSVMFLKESAVLAAYEGARQGVGRGRTNADVTTRVQEFLDERNVQYDAGVCTFSSPGFESAATLENVTVTVNVPTAGNLLIPTDRFADLIVSASCTMRKEYENLNN</sequence>
<accession>A0A5C6EP29</accession>
<dbReference type="InterPro" id="IPR012495">
    <property type="entry name" value="TadE-like_dom"/>
</dbReference>
<evidence type="ECO:0000313" key="4">
    <source>
        <dbReference type="Proteomes" id="UP000317977"/>
    </source>
</evidence>
<dbReference type="Proteomes" id="UP000317977">
    <property type="component" value="Unassembled WGS sequence"/>
</dbReference>
<feature type="domain" description="TadE-like" evidence="2">
    <location>
        <begin position="56"/>
        <end position="98"/>
    </location>
</feature>
<evidence type="ECO:0000256" key="1">
    <source>
        <dbReference type="SAM" id="Phobius"/>
    </source>
</evidence>
<dbReference type="OrthoDB" id="267534at2"/>
<dbReference type="EMBL" id="SJPX01000004">
    <property type="protein sequence ID" value="TWU49381.1"/>
    <property type="molecule type" value="Genomic_DNA"/>
</dbReference>
<dbReference type="AlphaFoldDB" id="A0A5C6EP29"/>
<keyword evidence="1" id="KW-0812">Transmembrane</keyword>
<keyword evidence="1" id="KW-1133">Transmembrane helix</keyword>
<organism evidence="3 4">
    <name type="scientific">Rubripirellula reticaptiva</name>
    <dbReference type="NCBI Taxonomy" id="2528013"/>
    <lineage>
        <taxon>Bacteria</taxon>
        <taxon>Pseudomonadati</taxon>
        <taxon>Planctomycetota</taxon>
        <taxon>Planctomycetia</taxon>
        <taxon>Pirellulales</taxon>
        <taxon>Pirellulaceae</taxon>
        <taxon>Rubripirellula</taxon>
    </lineage>
</organism>
<name>A0A5C6EP29_9BACT</name>
<gene>
    <name evidence="3" type="ORF">Poly59_39960</name>
</gene>
<dbReference type="Pfam" id="PF07811">
    <property type="entry name" value="TadE"/>
    <property type="match status" value="1"/>
</dbReference>
<keyword evidence="1" id="KW-0472">Membrane</keyword>
<keyword evidence="4" id="KW-1185">Reference proteome</keyword>
<proteinExistence type="predicted"/>
<evidence type="ECO:0000313" key="3">
    <source>
        <dbReference type="EMBL" id="TWU49381.1"/>
    </source>
</evidence>
<evidence type="ECO:0000259" key="2">
    <source>
        <dbReference type="Pfam" id="PF07811"/>
    </source>
</evidence>
<feature type="transmembrane region" description="Helical" evidence="1">
    <location>
        <begin position="55"/>
        <end position="77"/>
    </location>
</feature>
<comment type="caution">
    <text evidence="3">The sequence shown here is derived from an EMBL/GenBank/DDBJ whole genome shotgun (WGS) entry which is preliminary data.</text>
</comment>
<reference evidence="3 4" key="1">
    <citation type="submission" date="2019-02" db="EMBL/GenBank/DDBJ databases">
        <title>Deep-cultivation of Planctomycetes and their phenomic and genomic characterization uncovers novel biology.</title>
        <authorList>
            <person name="Wiegand S."/>
            <person name="Jogler M."/>
            <person name="Boedeker C."/>
            <person name="Pinto D."/>
            <person name="Vollmers J."/>
            <person name="Rivas-Marin E."/>
            <person name="Kohn T."/>
            <person name="Peeters S.H."/>
            <person name="Heuer A."/>
            <person name="Rast P."/>
            <person name="Oberbeckmann S."/>
            <person name="Bunk B."/>
            <person name="Jeske O."/>
            <person name="Meyerdierks A."/>
            <person name="Storesund J.E."/>
            <person name="Kallscheuer N."/>
            <person name="Luecker S."/>
            <person name="Lage O.M."/>
            <person name="Pohl T."/>
            <person name="Merkel B.J."/>
            <person name="Hornburger P."/>
            <person name="Mueller R.-W."/>
            <person name="Bruemmer F."/>
            <person name="Labrenz M."/>
            <person name="Spormann A.M."/>
            <person name="Op Den Camp H."/>
            <person name="Overmann J."/>
            <person name="Amann R."/>
            <person name="Jetten M.S.M."/>
            <person name="Mascher T."/>
            <person name="Medema M.H."/>
            <person name="Devos D.P."/>
            <person name="Kaster A.-K."/>
            <person name="Ovreas L."/>
            <person name="Rohde M."/>
            <person name="Galperin M.Y."/>
            <person name="Jogler C."/>
        </authorList>
    </citation>
    <scope>NUCLEOTIDE SEQUENCE [LARGE SCALE GENOMIC DNA]</scope>
    <source>
        <strain evidence="3 4">Poly59</strain>
    </source>
</reference>
<protein>
    <submittedName>
        <fullName evidence="3">TadE-like protein</fullName>
    </submittedName>
</protein>